<dbReference type="EMBL" id="VZIZ01000020">
    <property type="protein sequence ID" value="KAF0568379.1"/>
    <property type="molecule type" value="Genomic_DNA"/>
</dbReference>
<evidence type="ECO:0000313" key="3">
    <source>
        <dbReference type="Proteomes" id="UP000471465"/>
    </source>
</evidence>
<evidence type="ECO:0000256" key="1">
    <source>
        <dbReference type="SAM" id="MobiDB-lite"/>
    </source>
</evidence>
<feature type="compositionally biased region" description="Polar residues" evidence="1">
    <location>
        <begin position="19"/>
        <end position="29"/>
    </location>
</feature>
<feature type="compositionally biased region" description="Basic and acidic residues" evidence="1">
    <location>
        <begin position="51"/>
        <end position="70"/>
    </location>
</feature>
<organism evidence="2 3">
    <name type="scientific">Psychrobacter nivimaris</name>
    <dbReference type="NCBI Taxonomy" id="281738"/>
    <lineage>
        <taxon>Bacteria</taxon>
        <taxon>Pseudomonadati</taxon>
        <taxon>Pseudomonadota</taxon>
        <taxon>Gammaproteobacteria</taxon>
        <taxon>Moraxellales</taxon>
        <taxon>Moraxellaceae</taxon>
        <taxon>Psychrobacter</taxon>
    </lineage>
</organism>
<dbReference type="Proteomes" id="UP000471465">
    <property type="component" value="Unassembled WGS sequence"/>
</dbReference>
<comment type="caution">
    <text evidence="2">The sequence shown here is derived from an EMBL/GenBank/DDBJ whole genome shotgun (WGS) entry which is preliminary data.</text>
</comment>
<proteinExistence type="predicted"/>
<dbReference type="RefSeq" id="WP_025651341.1">
    <property type="nucleotide sequence ID" value="NZ_VZIZ01000020.1"/>
</dbReference>
<evidence type="ECO:0000313" key="2">
    <source>
        <dbReference type="EMBL" id="KAF0568379.1"/>
    </source>
</evidence>
<protein>
    <submittedName>
        <fullName evidence="2">Uncharacterized protein</fullName>
    </submittedName>
</protein>
<feature type="region of interest" description="Disordered" evidence="1">
    <location>
        <begin position="1"/>
        <end position="118"/>
    </location>
</feature>
<feature type="compositionally biased region" description="Basic and acidic residues" evidence="1">
    <location>
        <begin position="30"/>
        <end position="43"/>
    </location>
</feature>
<accession>A0A6N7BWM1</accession>
<name>A0A6N7BWM1_9GAMM</name>
<sequence length="118" mass="13169">MEPQDPALSRTPIDGANPQEVSKNLANQHTDIENHTNHNKGTDTFEEEVVDSEHVNDDDNPARQPDRRDQQGSSPFDDNINEDTVGSEAPKSEGITDMNRYANVDNAQTRVLNPDEKD</sequence>
<keyword evidence="3" id="KW-1185">Reference proteome</keyword>
<dbReference type="AlphaFoldDB" id="A0A6N7BWM1"/>
<gene>
    <name evidence="2" type="ORF">FQV37_1105</name>
</gene>
<reference evidence="2 3" key="1">
    <citation type="submission" date="2019-09" db="EMBL/GenBank/DDBJ databases">
        <title>Draft genome sequence of Psychrobacter nivimaris LAMA 639, in search for biotechnological relevant genes.</title>
        <authorList>
            <person name="Lima A.O.S."/>
            <person name="Staloch B.E.K."/>
            <person name="Freitas R.C."/>
            <person name="Niero H."/>
            <person name="Silva M.A.C."/>
        </authorList>
    </citation>
    <scope>NUCLEOTIDE SEQUENCE [LARGE SCALE GENOMIC DNA]</scope>
    <source>
        <strain evidence="2 3">LAMA 639</strain>
    </source>
</reference>